<dbReference type="PROSITE" id="PS51324">
    <property type="entry name" value="ERV_ALR"/>
    <property type="match status" value="1"/>
</dbReference>
<evidence type="ECO:0000313" key="8">
    <source>
        <dbReference type="EMBL" id="QHT07231.1"/>
    </source>
</evidence>
<dbReference type="InterPro" id="IPR017905">
    <property type="entry name" value="ERV/ALR_sulphydryl_oxidase"/>
</dbReference>
<dbReference type="SUPFAM" id="SSF69000">
    <property type="entry name" value="FAD-dependent thiol oxidase"/>
    <property type="match status" value="1"/>
</dbReference>
<evidence type="ECO:0000256" key="1">
    <source>
        <dbReference type="ARBA" id="ARBA00001974"/>
    </source>
</evidence>
<dbReference type="EC" id="1.8.3.2" evidence="2"/>
<dbReference type="InterPro" id="IPR036774">
    <property type="entry name" value="ERV/ALR_sulphydryl_oxid_sf"/>
</dbReference>
<name>A0A6C0CRY7_9ZZZZ</name>
<keyword evidence="3" id="KW-0285">Flavoprotein</keyword>
<evidence type="ECO:0000259" key="7">
    <source>
        <dbReference type="PROSITE" id="PS51324"/>
    </source>
</evidence>
<evidence type="ECO:0000256" key="5">
    <source>
        <dbReference type="ARBA" id="ARBA00023002"/>
    </source>
</evidence>
<feature type="domain" description="ERV/ALR sulfhydryl oxidase" evidence="7">
    <location>
        <begin position="17"/>
        <end position="111"/>
    </location>
</feature>
<evidence type="ECO:0000256" key="6">
    <source>
        <dbReference type="ARBA" id="ARBA00023157"/>
    </source>
</evidence>
<evidence type="ECO:0000256" key="2">
    <source>
        <dbReference type="ARBA" id="ARBA00012512"/>
    </source>
</evidence>
<comment type="cofactor">
    <cofactor evidence="1">
        <name>FAD</name>
        <dbReference type="ChEBI" id="CHEBI:57692"/>
    </cofactor>
</comment>
<proteinExistence type="predicted"/>
<dbReference type="EMBL" id="MN739480">
    <property type="protein sequence ID" value="QHT07231.1"/>
    <property type="molecule type" value="Genomic_DNA"/>
</dbReference>
<accession>A0A6C0CRY7</accession>
<reference evidence="8" key="1">
    <citation type="journal article" date="2020" name="Nature">
        <title>Giant virus diversity and host interactions through global metagenomics.</title>
        <authorList>
            <person name="Schulz F."/>
            <person name="Roux S."/>
            <person name="Paez-Espino D."/>
            <person name="Jungbluth S."/>
            <person name="Walsh D.A."/>
            <person name="Denef V.J."/>
            <person name="McMahon K.D."/>
            <person name="Konstantinidis K.T."/>
            <person name="Eloe-Fadrosh E.A."/>
            <person name="Kyrpides N.C."/>
            <person name="Woyke T."/>
        </authorList>
    </citation>
    <scope>NUCLEOTIDE SEQUENCE</scope>
    <source>
        <strain evidence="8">GVMAG-M-3300021962-46</strain>
    </source>
</reference>
<dbReference type="Gene3D" id="1.20.120.310">
    <property type="entry name" value="ERV/ALR sulfhydryl oxidase domain"/>
    <property type="match status" value="1"/>
</dbReference>
<keyword evidence="4" id="KW-0274">FAD</keyword>
<organism evidence="8">
    <name type="scientific">viral metagenome</name>
    <dbReference type="NCBI Taxonomy" id="1070528"/>
    <lineage>
        <taxon>unclassified sequences</taxon>
        <taxon>metagenomes</taxon>
        <taxon>organismal metagenomes</taxon>
    </lineage>
</organism>
<dbReference type="AlphaFoldDB" id="A0A6C0CRY7"/>
<evidence type="ECO:0000256" key="4">
    <source>
        <dbReference type="ARBA" id="ARBA00022827"/>
    </source>
</evidence>
<keyword evidence="6" id="KW-1015">Disulfide bond</keyword>
<sequence>MKNILKLNINSNIILNDFMDPNQWGPDTWRFLHILSFQSHASVHDLKIFFHNIKYLLPCPTCRKNYDLHVTQVPFPESKKQIPKWLIQIHNRVNDSVQKPIYEEERMYDYWKEQSKHITSSKDLGIWTFMACCVHIHPGIHKITLDIQQAHEYFWEHLDFWLPKILKDRSSILTYLSKHPISTVNIKYVYKKAFFSLMKQIHFQGIFTNLKRRCNGYCQT</sequence>
<protein>
    <recommendedName>
        <fullName evidence="2">thiol oxidase</fullName>
        <ecNumber evidence="2">1.8.3.2</ecNumber>
    </recommendedName>
</protein>
<dbReference type="GO" id="GO:0016972">
    <property type="term" value="F:thiol oxidase activity"/>
    <property type="evidence" value="ECO:0007669"/>
    <property type="project" value="UniProtKB-EC"/>
</dbReference>
<keyword evidence="5" id="KW-0560">Oxidoreductase</keyword>
<dbReference type="Pfam" id="PF04777">
    <property type="entry name" value="Evr1_Alr"/>
    <property type="match status" value="1"/>
</dbReference>
<evidence type="ECO:0000256" key="3">
    <source>
        <dbReference type="ARBA" id="ARBA00022630"/>
    </source>
</evidence>